<feature type="domain" description="C-type lectin" evidence="5">
    <location>
        <begin position="267"/>
        <end position="326"/>
    </location>
</feature>
<dbReference type="OrthoDB" id="6431754at2759"/>
<dbReference type="AlphaFoldDB" id="A0A7R9A532"/>
<dbReference type="InterPro" id="IPR050111">
    <property type="entry name" value="C-type_lectin/snaclec_domain"/>
</dbReference>
<evidence type="ECO:0000256" key="2">
    <source>
        <dbReference type="PROSITE-ProRule" id="PRU00059"/>
    </source>
</evidence>
<dbReference type="Gene3D" id="3.10.100.10">
    <property type="entry name" value="Mannose-Binding Protein A, subunit A"/>
    <property type="match status" value="2"/>
</dbReference>
<accession>A0A7R9A532</accession>
<dbReference type="Gene3D" id="2.60.120.290">
    <property type="entry name" value="Spermadhesin, CUB domain"/>
    <property type="match status" value="1"/>
</dbReference>
<keyword evidence="3" id="KW-0732">Signal</keyword>
<dbReference type="InterPro" id="IPR016187">
    <property type="entry name" value="CTDL_fold"/>
</dbReference>
<dbReference type="EMBL" id="CAJPEV010001902">
    <property type="protein sequence ID" value="CAG0894796.1"/>
    <property type="molecule type" value="Genomic_DNA"/>
</dbReference>
<dbReference type="SUPFAM" id="SSF56436">
    <property type="entry name" value="C-type lectin-like"/>
    <property type="match status" value="2"/>
</dbReference>
<dbReference type="InterPro" id="IPR016186">
    <property type="entry name" value="C-type_lectin-like/link_sf"/>
</dbReference>
<keyword evidence="1" id="KW-1015">Disulfide bond</keyword>
<evidence type="ECO:0000256" key="3">
    <source>
        <dbReference type="SAM" id="SignalP"/>
    </source>
</evidence>
<dbReference type="SMART" id="SM00034">
    <property type="entry name" value="CLECT"/>
    <property type="match status" value="2"/>
</dbReference>
<keyword evidence="7" id="KW-1185">Reference proteome</keyword>
<evidence type="ECO:0000259" key="4">
    <source>
        <dbReference type="PROSITE" id="PS01180"/>
    </source>
</evidence>
<protein>
    <recommendedName>
        <fullName evidence="8">C-type lectin</fullName>
    </recommendedName>
</protein>
<organism evidence="6">
    <name type="scientific">Darwinula stevensoni</name>
    <dbReference type="NCBI Taxonomy" id="69355"/>
    <lineage>
        <taxon>Eukaryota</taxon>
        <taxon>Metazoa</taxon>
        <taxon>Ecdysozoa</taxon>
        <taxon>Arthropoda</taxon>
        <taxon>Crustacea</taxon>
        <taxon>Oligostraca</taxon>
        <taxon>Ostracoda</taxon>
        <taxon>Podocopa</taxon>
        <taxon>Podocopida</taxon>
        <taxon>Darwinulocopina</taxon>
        <taxon>Darwinuloidea</taxon>
        <taxon>Darwinulidae</taxon>
        <taxon>Darwinula</taxon>
    </lineage>
</organism>
<feature type="chain" id="PRO_5036209657" description="C-type lectin" evidence="3">
    <location>
        <begin position="29"/>
        <end position="329"/>
    </location>
</feature>
<dbReference type="Proteomes" id="UP000677054">
    <property type="component" value="Unassembled WGS sequence"/>
</dbReference>
<dbReference type="PROSITE" id="PS50041">
    <property type="entry name" value="C_TYPE_LECTIN_2"/>
    <property type="match status" value="2"/>
</dbReference>
<dbReference type="PANTHER" id="PTHR22803">
    <property type="entry name" value="MANNOSE, PHOSPHOLIPASE, LECTIN RECEPTOR RELATED"/>
    <property type="match status" value="1"/>
</dbReference>
<dbReference type="Pfam" id="PF00059">
    <property type="entry name" value="Lectin_C"/>
    <property type="match status" value="2"/>
</dbReference>
<proteinExistence type="predicted"/>
<dbReference type="InterPro" id="IPR000859">
    <property type="entry name" value="CUB_dom"/>
</dbReference>
<gene>
    <name evidence="6" type="ORF">DSTB1V02_LOCUS8370</name>
</gene>
<evidence type="ECO:0000313" key="7">
    <source>
        <dbReference type="Proteomes" id="UP000677054"/>
    </source>
</evidence>
<dbReference type="CDD" id="cd00037">
    <property type="entry name" value="CLECT"/>
    <property type="match status" value="1"/>
</dbReference>
<name>A0A7R9A532_9CRUS</name>
<dbReference type="PROSITE" id="PS01180">
    <property type="entry name" value="CUB"/>
    <property type="match status" value="1"/>
</dbReference>
<dbReference type="Pfam" id="PF00431">
    <property type="entry name" value="CUB"/>
    <property type="match status" value="1"/>
</dbReference>
<comment type="caution">
    <text evidence="2">Lacks conserved residue(s) required for the propagation of feature annotation.</text>
</comment>
<dbReference type="InterPro" id="IPR035914">
    <property type="entry name" value="Sperma_CUB_dom_sf"/>
</dbReference>
<evidence type="ECO:0000256" key="1">
    <source>
        <dbReference type="ARBA" id="ARBA00023157"/>
    </source>
</evidence>
<evidence type="ECO:0000313" key="6">
    <source>
        <dbReference type="EMBL" id="CAD7248558.1"/>
    </source>
</evidence>
<dbReference type="CDD" id="cd00041">
    <property type="entry name" value="CUB"/>
    <property type="match status" value="1"/>
</dbReference>
<evidence type="ECO:0008006" key="8">
    <source>
        <dbReference type="Google" id="ProtNLM"/>
    </source>
</evidence>
<sequence length="329" mass="37368">MFPNMKMVIGLLAFQALFCGCLISASVSQDCGGVLTEPHGEIQSPGYSYSYPPNIHCRWVIQMSPLLLSRSGTLYIDFTSDVDGESGFRFRLTYVAQDACEEGWQQFGSHCYFFSDEVMHFDDAQADCEGRDAQLGSIHSKEELMFVQERVKTSPCWIGATNTGYLTEDPFNFEFIDGTANDYHNIWQWDGYHPFNCVTGCGILLVPDRWANRDCLETRQVICDSMMSHGQDWRCWTDPMPDLCFHVSTEFFTFDEARAYWAINGEFWIGLIQDASGVWQWVDGSPIDVDRWEEGNPTEAGGECGVITTSSWDDLEREYSASYVCKKSS</sequence>
<dbReference type="SUPFAM" id="SSF49854">
    <property type="entry name" value="Spermadhesin, CUB domain"/>
    <property type="match status" value="1"/>
</dbReference>
<dbReference type="InterPro" id="IPR001304">
    <property type="entry name" value="C-type_lectin-like"/>
</dbReference>
<feature type="domain" description="CUB" evidence="4">
    <location>
        <begin position="31"/>
        <end position="111"/>
    </location>
</feature>
<evidence type="ECO:0000259" key="5">
    <source>
        <dbReference type="PROSITE" id="PS50041"/>
    </source>
</evidence>
<feature type="domain" description="C-type lectin" evidence="5">
    <location>
        <begin position="107"/>
        <end position="224"/>
    </location>
</feature>
<dbReference type="PROSITE" id="PS51257">
    <property type="entry name" value="PROKAR_LIPOPROTEIN"/>
    <property type="match status" value="1"/>
</dbReference>
<dbReference type="EMBL" id="LR901419">
    <property type="protein sequence ID" value="CAD7248558.1"/>
    <property type="molecule type" value="Genomic_DNA"/>
</dbReference>
<reference evidence="6" key="1">
    <citation type="submission" date="2020-11" db="EMBL/GenBank/DDBJ databases">
        <authorList>
            <person name="Tran Van P."/>
        </authorList>
    </citation>
    <scope>NUCLEOTIDE SEQUENCE</scope>
</reference>
<feature type="signal peptide" evidence="3">
    <location>
        <begin position="1"/>
        <end position="28"/>
    </location>
</feature>